<evidence type="ECO:0000313" key="1">
    <source>
        <dbReference type="EMBL" id="CAK5269836.1"/>
    </source>
</evidence>
<feature type="non-terminal residue" evidence="1">
    <location>
        <position position="1"/>
    </location>
</feature>
<reference evidence="1" key="1">
    <citation type="submission" date="2023-11" db="EMBL/GenBank/DDBJ databases">
        <authorList>
            <person name="De Vega J J."/>
            <person name="De Vega J J."/>
        </authorList>
    </citation>
    <scope>NUCLEOTIDE SEQUENCE</scope>
</reference>
<dbReference type="EMBL" id="CAVNYO010000155">
    <property type="protein sequence ID" value="CAK5269836.1"/>
    <property type="molecule type" value="Genomic_DNA"/>
</dbReference>
<sequence>HARDRWRRVKFIVSTTKWCRQTTLECILVLFSPAGMVDIDRYRFGESGLLRLEMGIDSDPRIYGRREVRKIR</sequence>
<dbReference type="AlphaFoldDB" id="A0AAD2H6B1"/>
<organism evidence="1 2">
    <name type="scientific">Mycena citricolor</name>
    <dbReference type="NCBI Taxonomy" id="2018698"/>
    <lineage>
        <taxon>Eukaryota</taxon>
        <taxon>Fungi</taxon>
        <taxon>Dikarya</taxon>
        <taxon>Basidiomycota</taxon>
        <taxon>Agaricomycotina</taxon>
        <taxon>Agaricomycetes</taxon>
        <taxon>Agaricomycetidae</taxon>
        <taxon>Agaricales</taxon>
        <taxon>Marasmiineae</taxon>
        <taxon>Mycenaceae</taxon>
        <taxon>Mycena</taxon>
    </lineage>
</organism>
<name>A0AAD2H6B1_9AGAR</name>
<gene>
    <name evidence="1" type="ORF">MYCIT1_LOCUS13851</name>
</gene>
<keyword evidence="2" id="KW-1185">Reference proteome</keyword>
<proteinExistence type="predicted"/>
<accession>A0AAD2H6B1</accession>
<dbReference type="Proteomes" id="UP001295794">
    <property type="component" value="Unassembled WGS sequence"/>
</dbReference>
<protein>
    <submittedName>
        <fullName evidence="1">Uncharacterized protein</fullName>
    </submittedName>
</protein>
<comment type="caution">
    <text evidence="1">The sequence shown here is derived from an EMBL/GenBank/DDBJ whole genome shotgun (WGS) entry which is preliminary data.</text>
</comment>
<evidence type="ECO:0000313" key="2">
    <source>
        <dbReference type="Proteomes" id="UP001295794"/>
    </source>
</evidence>